<evidence type="ECO:0000256" key="1">
    <source>
        <dbReference type="SAM" id="MobiDB-lite"/>
    </source>
</evidence>
<dbReference type="AlphaFoldDB" id="A0A168QLN9"/>
<gene>
    <name evidence="2" type="primary">ABSGL_10904.1 scaffold 12033</name>
</gene>
<evidence type="ECO:0000313" key="3">
    <source>
        <dbReference type="Proteomes" id="UP000078561"/>
    </source>
</evidence>
<accession>A0A168QLN9</accession>
<keyword evidence="3" id="KW-1185">Reference proteome</keyword>
<proteinExistence type="predicted"/>
<feature type="region of interest" description="Disordered" evidence="1">
    <location>
        <begin position="89"/>
        <end position="118"/>
    </location>
</feature>
<organism evidence="2">
    <name type="scientific">Absidia glauca</name>
    <name type="common">Pin mould</name>
    <dbReference type="NCBI Taxonomy" id="4829"/>
    <lineage>
        <taxon>Eukaryota</taxon>
        <taxon>Fungi</taxon>
        <taxon>Fungi incertae sedis</taxon>
        <taxon>Mucoromycota</taxon>
        <taxon>Mucoromycotina</taxon>
        <taxon>Mucoromycetes</taxon>
        <taxon>Mucorales</taxon>
        <taxon>Cunninghamellaceae</taxon>
        <taxon>Absidia</taxon>
    </lineage>
</organism>
<dbReference type="STRING" id="4829.A0A168QLN9"/>
<feature type="region of interest" description="Disordered" evidence="1">
    <location>
        <begin position="213"/>
        <end position="243"/>
    </location>
</feature>
<evidence type="ECO:0000313" key="2">
    <source>
        <dbReference type="EMBL" id="SAM05038.1"/>
    </source>
</evidence>
<feature type="compositionally biased region" description="Basic and acidic residues" evidence="1">
    <location>
        <begin position="360"/>
        <end position="369"/>
    </location>
</feature>
<protein>
    <submittedName>
        <fullName evidence="2">Uncharacterized protein</fullName>
    </submittedName>
</protein>
<feature type="region of interest" description="Disordered" evidence="1">
    <location>
        <begin position="355"/>
        <end position="388"/>
    </location>
</feature>
<feature type="compositionally biased region" description="Low complexity" evidence="1">
    <location>
        <begin position="213"/>
        <end position="226"/>
    </location>
</feature>
<name>A0A168QLN9_ABSGL</name>
<reference evidence="2" key="1">
    <citation type="submission" date="2016-04" db="EMBL/GenBank/DDBJ databases">
        <authorList>
            <person name="Evans L.H."/>
            <person name="Alamgir A."/>
            <person name="Owens N."/>
            <person name="Weber N.D."/>
            <person name="Virtaneva K."/>
            <person name="Barbian K."/>
            <person name="Babar A."/>
            <person name="Rosenke K."/>
        </authorList>
    </citation>
    <scope>NUCLEOTIDE SEQUENCE [LARGE SCALE GENOMIC DNA]</scope>
    <source>
        <strain evidence="2">CBS 101.48</strain>
    </source>
</reference>
<dbReference type="EMBL" id="LT554417">
    <property type="protein sequence ID" value="SAM05038.1"/>
    <property type="molecule type" value="Genomic_DNA"/>
</dbReference>
<dbReference type="OrthoDB" id="2537141at2759"/>
<feature type="compositionally biased region" description="Polar residues" evidence="1">
    <location>
        <begin position="230"/>
        <end position="243"/>
    </location>
</feature>
<dbReference type="InParanoid" id="A0A168QLN9"/>
<dbReference type="Proteomes" id="UP000078561">
    <property type="component" value="Unassembled WGS sequence"/>
</dbReference>
<sequence length="549" mass="61960">MGLYRTNLIKLDLSQEEEDVTRYCRVEDYVKGQQHYKYPCLSYEILPSETNEATNGVSLADDMSQSSSRCRTHCQRTSTRSILAPLSPVPTLSKEQTPPGKRPLINSINNHTIHHSTKKHIVRRQAQRQHKQGEQRKRQVQPGLGLLEKFTSPNIEMDHITLRQNGLARPRMGLFNKGKSSARGKVDANISKYVSDLVFSEASFLRRPVTAPTNRPLNVTTNTTRRTPTKQLSSSKHPLSSVISDSHSGKSIADFFKHPPQLSIVTEVAQEPSTMPTIVEPKYEYHQYAIPVTPSDNRQLLHHPERQIPYYTRGITPNAPRLDSIVRHNPFATFTSGTRSVRSVYSSRISMVASQQPDYRSYHHQDRHSSAHHATTQIDRHPPPSKMPPVSLFATLEGPKPFRPTKNKSHHHHYCSATPSSAGSLSLEPAPLHMSSRKPIYPVFSLQPKNAGLYDGETRYRSSINLSDSDADEFTGTTMQTAWNTSPFLYQPNAMYTGRSPQQQRHYSPQPIYKAHPQHNHPLASAHLYHNSQAPDDYGTSSPSLASYF</sequence>